<comment type="caution">
    <text evidence="1">The sequence shown here is derived from an EMBL/GenBank/DDBJ whole genome shotgun (WGS) entry which is preliminary data.</text>
</comment>
<evidence type="ECO:0000313" key="2">
    <source>
        <dbReference type="Proteomes" id="UP000239002"/>
    </source>
</evidence>
<sequence length="187" mass="21629">MSYAEELNVVPISDSTPEYHFGRIMPVNMWVEFQKSDHSIWRGSFECGESEVRSILEQDEGKVVIIAGGIGYVIDNDSNSLKSKINLDNVIFISKINNQECLLVDWSAFYILNMNYELIEIKNLNSIYGVSAVFEDDQKIVGAFESSIYQGETRYFEFDKIKKYIEIKKTAKNDNSIWKKIKSKFNF</sequence>
<proteinExistence type="predicted"/>
<evidence type="ECO:0000313" key="1">
    <source>
        <dbReference type="EMBL" id="PPK92764.1"/>
    </source>
</evidence>
<dbReference type="AlphaFoldDB" id="A0A2S6IEW4"/>
<protein>
    <submittedName>
        <fullName evidence="1">Uncharacterized protein</fullName>
    </submittedName>
</protein>
<dbReference type="OrthoDB" id="2082687at2"/>
<dbReference type="Proteomes" id="UP000239002">
    <property type="component" value="Unassembled WGS sequence"/>
</dbReference>
<accession>A0A2S6IEW4</accession>
<dbReference type="RefSeq" id="WP_104516653.1">
    <property type="nucleotide sequence ID" value="NZ_MQVW01000014.1"/>
</dbReference>
<organism evidence="1 2">
    <name type="scientific">Nonlabens xylanidelens</name>
    <dbReference type="NCBI Taxonomy" id="191564"/>
    <lineage>
        <taxon>Bacteria</taxon>
        <taxon>Pseudomonadati</taxon>
        <taxon>Bacteroidota</taxon>
        <taxon>Flavobacteriia</taxon>
        <taxon>Flavobacteriales</taxon>
        <taxon>Flavobacteriaceae</taxon>
        <taxon>Nonlabens</taxon>
    </lineage>
</organism>
<dbReference type="EMBL" id="PTJE01000009">
    <property type="protein sequence ID" value="PPK92764.1"/>
    <property type="molecule type" value="Genomic_DNA"/>
</dbReference>
<gene>
    <name evidence="1" type="ORF">LY01_02849</name>
</gene>
<name>A0A2S6IEW4_9FLAO</name>
<keyword evidence="2" id="KW-1185">Reference proteome</keyword>
<reference evidence="1 2" key="1">
    <citation type="submission" date="2018-02" db="EMBL/GenBank/DDBJ databases">
        <title>Genomic Encyclopedia of Archaeal and Bacterial Type Strains, Phase II (KMG-II): from individual species to whole genera.</title>
        <authorList>
            <person name="Goeker M."/>
        </authorList>
    </citation>
    <scope>NUCLEOTIDE SEQUENCE [LARGE SCALE GENOMIC DNA]</scope>
    <source>
        <strain evidence="1 2">DSM 16809</strain>
    </source>
</reference>